<evidence type="ECO:0000313" key="3">
    <source>
        <dbReference type="EMBL" id="KAF2492379.1"/>
    </source>
</evidence>
<gene>
    <name evidence="3" type="ORF">BU16DRAFT_584473</name>
</gene>
<organism evidence="3 4">
    <name type="scientific">Lophium mytilinum</name>
    <dbReference type="NCBI Taxonomy" id="390894"/>
    <lineage>
        <taxon>Eukaryota</taxon>
        <taxon>Fungi</taxon>
        <taxon>Dikarya</taxon>
        <taxon>Ascomycota</taxon>
        <taxon>Pezizomycotina</taxon>
        <taxon>Dothideomycetes</taxon>
        <taxon>Pleosporomycetidae</taxon>
        <taxon>Mytilinidiales</taxon>
        <taxon>Mytilinidiaceae</taxon>
        <taxon>Lophium</taxon>
    </lineage>
</organism>
<evidence type="ECO:0000256" key="2">
    <source>
        <dbReference type="SAM" id="SignalP"/>
    </source>
</evidence>
<dbReference type="AlphaFoldDB" id="A0A6A6QJU4"/>
<keyword evidence="4" id="KW-1185">Reference proteome</keyword>
<sequence length="241" mass="24892">MLFSKSAAFVLALATGFASQAVAYPATPVGNIVARYPQNAPALPAPEVFPPLKRAAKKKGNSKNDVIKITQVDITEVQKGNNVAIVETVKTVLIKNNSNNKKKNKKRKGSYKKKNSKNTTVLKIVQQIEVQLSDNKGNKVKKVVFAQSEVIANKGQKKTDTIMISDASILIASVGGGAQGTGAAAATGADTAAAAQITGTGVGNAANATEAVTLADVAPTWTSIDPDPIQALLAAATSLIA</sequence>
<feature type="chain" id="PRO_5025554327" evidence="2">
    <location>
        <begin position="24"/>
        <end position="241"/>
    </location>
</feature>
<dbReference type="OrthoDB" id="3933243at2759"/>
<name>A0A6A6QJU4_9PEZI</name>
<feature type="compositionally biased region" description="Basic residues" evidence="1">
    <location>
        <begin position="100"/>
        <end position="116"/>
    </location>
</feature>
<accession>A0A6A6QJU4</accession>
<feature type="signal peptide" evidence="2">
    <location>
        <begin position="1"/>
        <end position="23"/>
    </location>
</feature>
<evidence type="ECO:0000313" key="4">
    <source>
        <dbReference type="Proteomes" id="UP000799750"/>
    </source>
</evidence>
<proteinExistence type="predicted"/>
<reference evidence="3" key="1">
    <citation type="journal article" date="2020" name="Stud. Mycol.">
        <title>101 Dothideomycetes genomes: a test case for predicting lifestyles and emergence of pathogens.</title>
        <authorList>
            <person name="Haridas S."/>
            <person name="Albert R."/>
            <person name="Binder M."/>
            <person name="Bloem J."/>
            <person name="Labutti K."/>
            <person name="Salamov A."/>
            <person name="Andreopoulos B."/>
            <person name="Baker S."/>
            <person name="Barry K."/>
            <person name="Bills G."/>
            <person name="Bluhm B."/>
            <person name="Cannon C."/>
            <person name="Castanera R."/>
            <person name="Culley D."/>
            <person name="Daum C."/>
            <person name="Ezra D."/>
            <person name="Gonzalez J."/>
            <person name="Henrissat B."/>
            <person name="Kuo A."/>
            <person name="Liang C."/>
            <person name="Lipzen A."/>
            <person name="Lutzoni F."/>
            <person name="Magnuson J."/>
            <person name="Mondo S."/>
            <person name="Nolan M."/>
            <person name="Ohm R."/>
            <person name="Pangilinan J."/>
            <person name="Park H.-J."/>
            <person name="Ramirez L."/>
            <person name="Alfaro M."/>
            <person name="Sun H."/>
            <person name="Tritt A."/>
            <person name="Yoshinaga Y."/>
            <person name="Zwiers L.-H."/>
            <person name="Turgeon B."/>
            <person name="Goodwin S."/>
            <person name="Spatafora J."/>
            <person name="Crous P."/>
            <person name="Grigoriev I."/>
        </authorList>
    </citation>
    <scope>NUCLEOTIDE SEQUENCE</scope>
    <source>
        <strain evidence="3">CBS 269.34</strain>
    </source>
</reference>
<protein>
    <submittedName>
        <fullName evidence="3">Uncharacterized protein</fullName>
    </submittedName>
</protein>
<feature type="region of interest" description="Disordered" evidence="1">
    <location>
        <begin position="96"/>
        <end position="116"/>
    </location>
</feature>
<dbReference type="Proteomes" id="UP000799750">
    <property type="component" value="Unassembled WGS sequence"/>
</dbReference>
<keyword evidence="2" id="KW-0732">Signal</keyword>
<evidence type="ECO:0000256" key="1">
    <source>
        <dbReference type="SAM" id="MobiDB-lite"/>
    </source>
</evidence>
<dbReference type="EMBL" id="MU004194">
    <property type="protein sequence ID" value="KAF2492379.1"/>
    <property type="molecule type" value="Genomic_DNA"/>
</dbReference>